<dbReference type="RefSeq" id="WP_263413285.1">
    <property type="nucleotide sequence ID" value="NZ_BAABBH010000001.1"/>
</dbReference>
<dbReference type="Gene3D" id="3.50.50.60">
    <property type="entry name" value="FAD/NAD(P)-binding domain"/>
    <property type="match status" value="2"/>
</dbReference>
<dbReference type="Proteomes" id="UP001634747">
    <property type="component" value="Unassembled WGS sequence"/>
</dbReference>
<evidence type="ECO:0000256" key="1">
    <source>
        <dbReference type="ARBA" id="ARBA00023002"/>
    </source>
</evidence>
<dbReference type="Gene3D" id="3.30.9.10">
    <property type="entry name" value="D-Amino Acid Oxidase, subunit A, domain 2"/>
    <property type="match status" value="1"/>
</dbReference>
<keyword evidence="1" id="KW-0560">Oxidoreductase</keyword>
<accession>A0ABW9KHX7</accession>
<dbReference type="InterPro" id="IPR006076">
    <property type="entry name" value="FAD-dep_OxRdtase"/>
</dbReference>
<dbReference type="PANTHER" id="PTHR13847:SF289">
    <property type="entry name" value="GLYCINE OXIDASE"/>
    <property type="match status" value="1"/>
</dbReference>
<evidence type="ECO:0000259" key="2">
    <source>
        <dbReference type="Pfam" id="PF01266"/>
    </source>
</evidence>
<gene>
    <name evidence="3" type="ORF">ACK2TP_05350</name>
</gene>
<dbReference type="EMBL" id="JBJYXY010000001">
    <property type="protein sequence ID" value="MFN2975182.1"/>
    <property type="molecule type" value="Genomic_DNA"/>
</dbReference>
<dbReference type="PANTHER" id="PTHR13847">
    <property type="entry name" value="SARCOSINE DEHYDROGENASE-RELATED"/>
    <property type="match status" value="1"/>
</dbReference>
<keyword evidence="4" id="KW-1185">Reference proteome</keyword>
<sequence length="328" mass="34342">MNTMQHPDVVIAGAGVIGLSLALELRLRGCTVLVLQREQPGLASRAAAGMLAAHDPHHPAPLQPLADLALELYPAYLDRVRAGSGHAVPIQTEQVVEADPTGEPGRNLLPTLSADAGTFVLRPEQSLDPRDLHAALRAAATQAGVLIRDVSAGTLLAAPDVPLTVDCTGAWSPGPVRPAKGQMLRVQLPPAALRLRSGNAVVRTDDIYIVPRLDGSALIGATVEDAGFDLAIHDADLTALRARAAAVLPLAADAPELERWSGLRPRTADDLPILGELAPGRVVANGLFRNGILLAPAVARVMAQLLTGKPPTIPLDAFAPERLALQDR</sequence>
<protein>
    <submittedName>
        <fullName evidence="3">FAD-dependent oxidoreductase</fullName>
    </submittedName>
</protein>
<dbReference type="InterPro" id="IPR036188">
    <property type="entry name" value="FAD/NAD-bd_sf"/>
</dbReference>
<dbReference type="SUPFAM" id="SSF51971">
    <property type="entry name" value="Nucleotide-binding domain"/>
    <property type="match status" value="1"/>
</dbReference>
<name>A0ABW9KHX7_9BACT</name>
<dbReference type="SUPFAM" id="SSF54373">
    <property type="entry name" value="FAD-linked reductases, C-terminal domain"/>
    <property type="match status" value="1"/>
</dbReference>
<comment type="caution">
    <text evidence="3">The sequence shown here is derived from an EMBL/GenBank/DDBJ whole genome shotgun (WGS) entry which is preliminary data.</text>
</comment>
<dbReference type="Pfam" id="PF01266">
    <property type="entry name" value="DAO"/>
    <property type="match status" value="1"/>
</dbReference>
<organism evidence="3 4">
    <name type="scientific">Terriglobus aquaticus</name>
    <dbReference type="NCBI Taxonomy" id="940139"/>
    <lineage>
        <taxon>Bacteria</taxon>
        <taxon>Pseudomonadati</taxon>
        <taxon>Acidobacteriota</taxon>
        <taxon>Terriglobia</taxon>
        <taxon>Terriglobales</taxon>
        <taxon>Acidobacteriaceae</taxon>
        <taxon>Terriglobus</taxon>
    </lineage>
</organism>
<reference evidence="3 4" key="1">
    <citation type="submission" date="2024-12" db="EMBL/GenBank/DDBJ databases">
        <authorList>
            <person name="Lee Y."/>
        </authorList>
    </citation>
    <scope>NUCLEOTIDE SEQUENCE [LARGE SCALE GENOMIC DNA]</scope>
    <source>
        <strain evidence="3 4">03SUJ4</strain>
    </source>
</reference>
<proteinExistence type="predicted"/>
<evidence type="ECO:0000313" key="4">
    <source>
        <dbReference type="Proteomes" id="UP001634747"/>
    </source>
</evidence>
<feature type="domain" description="FAD dependent oxidoreductase" evidence="2">
    <location>
        <begin position="8"/>
        <end position="305"/>
    </location>
</feature>
<evidence type="ECO:0000313" key="3">
    <source>
        <dbReference type="EMBL" id="MFN2975182.1"/>
    </source>
</evidence>